<dbReference type="PANTHER" id="PTHR19964:SF11">
    <property type="entry name" value="INAD-LIKE PROTEIN"/>
    <property type="match status" value="1"/>
</dbReference>
<dbReference type="Ensembl" id="ENSCVAT00000017384.1">
    <property type="protein sequence ID" value="ENSCVAP00000026890.1"/>
    <property type="gene ID" value="ENSCVAG00000012831.1"/>
</dbReference>
<reference evidence="3" key="1">
    <citation type="submission" date="2025-08" db="UniProtKB">
        <authorList>
            <consortium name="Ensembl"/>
        </authorList>
    </citation>
    <scope>IDENTIFICATION</scope>
</reference>
<dbReference type="AlphaFoldDB" id="A0A3Q2GIQ5"/>
<dbReference type="GO" id="GO:0005886">
    <property type="term" value="C:plasma membrane"/>
    <property type="evidence" value="ECO:0007669"/>
    <property type="project" value="TreeGrafter"/>
</dbReference>
<dbReference type="GO" id="GO:0045177">
    <property type="term" value="C:apical part of cell"/>
    <property type="evidence" value="ECO:0007669"/>
    <property type="project" value="TreeGrafter"/>
</dbReference>
<dbReference type="GO" id="GO:0120192">
    <property type="term" value="P:tight junction assembly"/>
    <property type="evidence" value="ECO:0007669"/>
    <property type="project" value="TreeGrafter"/>
</dbReference>
<dbReference type="SMART" id="SM00228">
    <property type="entry name" value="PDZ"/>
    <property type="match status" value="1"/>
</dbReference>
<reference evidence="3" key="2">
    <citation type="submission" date="2025-09" db="UniProtKB">
        <authorList>
            <consortium name="Ensembl"/>
        </authorList>
    </citation>
    <scope>IDENTIFICATION</scope>
</reference>
<dbReference type="PANTHER" id="PTHR19964">
    <property type="entry name" value="MULTIPLE PDZ DOMAIN PROTEIN"/>
    <property type="match status" value="1"/>
</dbReference>
<dbReference type="InterPro" id="IPR001478">
    <property type="entry name" value="PDZ"/>
</dbReference>
<evidence type="ECO:0000259" key="2">
    <source>
        <dbReference type="PROSITE" id="PS50106"/>
    </source>
</evidence>
<dbReference type="GO" id="GO:0005737">
    <property type="term" value="C:cytoplasm"/>
    <property type="evidence" value="ECO:0007669"/>
    <property type="project" value="TreeGrafter"/>
</dbReference>
<feature type="region of interest" description="Disordered" evidence="1">
    <location>
        <begin position="127"/>
        <end position="155"/>
    </location>
</feature>
<dbReference type="GeneTree" id="ENSGT00940000155136"/>
<keyword evidence="4" id="KW-1185">Reference proteome</keyword>
<dbReference type="InterPro" id="IPR051342">
    <property type="entry name" value="PDZ_scaffold"/>
</dbReference>
<dbReference type="GO" id="GO:0005923">
    <property type="term" value="C:bicellular tight junction"/>
    <property type="evidence" value="ECO:0007669"/>
    <property type="project" value="TreeGrafter"/>
</dbReference>
<name>A0A3Q2GIQ5_CYPVA</name>
<evidence type="ECO:0000313" key="4">
    <source>
        <dbReference type="Proteomes" id="UP000265020"/>
    </source>
</evidence>
<evidence type="ECO:0000313" key="3">
    <source>
        <dbReference type="Ensembl" id="ENSCVAP00000026890.1"/>
    </source>
</evidence>
<proteinExistence type="predicted"/>
<dbReference type="Proteomes" id="UP000265020">
    <property type="component" value="Unassembled WGS sequence"/>
</dbReference>
<dbReference type="Gene3D" id="2.30.42.10">
    <property type="match status" value="1"/>
</dbReference>
<dbReference type="SUPFAM" id="SSF50156">
    <property type="entry name" value="PDZ domain-like"/>
    <property type="match status" value="1"/>
</dbReference>
<accession>A0A3Q2GIQ5</accession>
<dbReference type="Pfam" id="PF00595">
    <property type="entry name" value="PDZ"/>
    <property type="match status" value="1"/>
</dbReference>
<organism evidence="3 4">
    <name type="scientific">Cyprinodon variegatus</name>
    <name type="common">Sheepshead minnow</name>
    <dbReference type="NCBI Taxonomy" id="28743"/>
    <lineage>
        <taxon>Eukaryota</taxon>
        <taxon>Metazoa</taxon>
        <taxon>Chordata</taxon>
        <taxon>Craniata</taxon>
        <taxon>Vertebrata</taxon>
        <taxon>Euteleostomi</taxon>
        <taxon>Actinopterygii</taxon>
        <taxon>Neopterygii</taxon>
        <taxon>Teleostei</taxon>
        <taxon>Neoteleostei</taxon>
        <taxon>Acanthomorphata</taxon>
        <taxon>Ovalentaria</taxon>
        <taxon>Atherinomorphae</taxon>
        <taxon>Cyprinodontiformes</taxon>
        <taxon>Cyprinodontidae</taxon>
        <taxon>Cyprinodon</taxon>
    </lineage>
</organism>
<evidence type="ECO:0000256" key="1">
    <source>
        <dbReference type="SAM" id="MobiDB-lite"/>
    </source>
</evidence>
<dbReference type="InterPro" id="IPR036034">
    <property type="entry name" value="PDZ_sf"/>
</dbReference>
<dbReference type="PROSITE" id="PS50106">
    <property type="entry name" value="PDZ"/>
    <property type="match status" value="1"/>
</dbReference>
<sequence length="184" mass="19451">MNSSSSSDPSCCAVIPGQETVLEICKGRSGLGLSIVGGRDTQLDAILIHEVYEEGAALDGRLMQGDQILSVNGEETRNASQEAVAAMLKNSYGNISRNNCQSPPFDLKAKGCNPLIYRGELQHETAELGGDKQPHPRPPPLPAGHSRVEESPASLKELGSRAQLFLAGIAPPSAQARALSLPVR</sequence>
<feature type="domain" description="PDZ" evidence="2">
    <location>
        <begin position="21"/>
        <end position="96"/>
    </location>
</feature>
<protein>
    <recommendedName>
        <fullName evidence="2">PDZ domain-containing protein</fullName>
    </recommendedName>
</protein>